<accession>A0A423PJX3</accession>
<dbReference type="EMBL" id="AYKG01000042">
    <property type="protein sequence ID" value="ROO25900.1"/>
    <property type="molecule type" value="Genomic_DNA"/>
</dbReference>
<proteinExistence type="inferred from homology"/>
<gene>
    <name evidence="4" type="ORF">SAJA_12120</name>
</gene>
<comment type="caution">
    <text evidence="4">The sequence shown here is derived from an EMBL/GenBank/DDBJ whole genome shotgun (WGS) entry which is preliminary data.</text>
</comment>
<sequence length="253" mass="27468">MNTRRYLAILLISALVIGVLGLGGCASTPPPSTVDPNTPASVPADQTTANPLAIDDPLSPLNRRIYRFNALTDRYVLLPAVHIYDTVAPEPVRDGIGNFFSNLGEINTFANSVLQLKAKSAGVTASRFVINSTVGLAGFFDPATHIGLNQRDEDFGQTLGHYGAGTGPYLVLPFFGPSNMRDAGGIAVDQGLFYVIDPLQINGNLPASAAYNVFFALNKREQTNFRYYQTGSPFEYLLVRMVYQNYRALKVAQ</sequence>
<dbReference type="GO" id="GO:0120010">
    <property type="term" value="P:intermembrane phospholipid transfer"/>
    <property type="evidence" value="ECO:0007669"/>
    <property type="project" value="TreeGrafter"/>
</dbReference>
<dbReference type="PANTHER" id="PTHR30035">
    <property type="entry name" value="LIPOPROTEIN VACJ-RELATED"/>
    <property type="match status" value="1"/>
</dbReference>
<dbReference type="InterPro" id="IPR007428">
    <property type="entry name" value="MlaA"/>
</dbReference>
<organism evidence="4 5">
    <name type="scientific">Salinisphaera japonica YTM-1</name>
    <dbReference type="NCBI Taxonomy" id="1209778"/>
    <lineage>
        <taxon>Bacteria</taxon>
        <taxon>Pseudomonadati</taxon>
        <taxon>Pseudomonadota</taxon>
        <taxon>Gammaproteobacteria</taxon>
        <taxon>Salinisphaerales</taxon>
        <taxon>Salinisphaeraceae</taxon>
        <taxon>Salinisphaera</taxon>
    </lineage>
</organism>
<name>A0A423PJX3_9GAMM</name>
<evidence type="ECO:0000256" key="1">
    <source>
        <dbReference type="ARBA" id="ARBA00010634"/>
    </source>
</evidence>
<keyword evidence="2" id="KW-0732">Signal</keyword>
<dbReference type="PRINTS" id="PR01805">
    <property type="entry name" value="VACJLIPOPROT"/>
</dbReference>
<protein>
    <submittedName>
        <fullName evidence="4">VacJ family lipoprotein</fullName>
    </submittedName>
</protein>
<evidence type="ECO:0000256" key="2">
    <source>
        <dbReference type="ARBA" id="ARBA00022729"/>
    </source>
</evidence>
<feature type="compositionally biased region" description="Polar residues" evidence="3">
    <location>
        <begin position="34"/>
        <end position="49"/>
    </location>
</feature>
<evidence type="ECO:0000313" key="4">
    <source>
        <dbReference type="EMBL" id="ROO25900.1"/>
    </source>
</evidence>
<feature type="region of interest" description="Disordered" evidence="3">
    <location>
        <begin position="30"/>
        <end position="49"/>
    </location>
</feature>
<evidence type="ECO:0000256" key="3">
    <source>
        <dbReference type="SAM" id="MobiDB-lite"/>
    </source>
</evidence>
<dbReference type="PROSITE" id="PS51257">
    <property type="entry name" value="PROKAR_LIPOPROTEIN"/>
    <property type="match status" value="1"/>
</dbReference>
<keyword evidence="5" id="KW-1185">Reference proteome</keyword>
<dbReference type="FunCoup" id="A0A423PJX3">
    <property type="interactions" value="104"/>
</dbReference>
<comment type="similarity">
    <text evidence="1">Belongs to the MlaA family.</text>
</comment>
<dbReference type="GO" id="GO:0016020">
    <property type="term" value="C:membrane"/>
    <property type="evidence" value="ECO:0007669"/>
    <property type="project" value="InterPro"/>
</dbReference>
<dbReference type="RefSeq" id="WP_123658901.1">
    <property type="nucleotide sequence ID" value="NZ_AYKG01000042.1"/>
</dbReference>
<dbReference type="OrthoDB" id="9785326at2"/>
<dbReference type="AlphaFoldDB" id="A0A423PJX3"/>
<reference evidence="4 5" key="1">
    <citation type="submission" date="2013-10" db="EMBL/GenBank/DDBJ databases">
        <title>Salinisphaera japonica YTM-1 Genome Sequencing.</title>
        <authorList>
            <person name="Lai Q."/>
            <person name="Li C."/>
            <person name="Shao Z."/>
        </authorList>
    </citation>
    <scope>NUCLEOTIDE SEQUENCE [LARGE SCALE GENOMIC DNA]</scope>
    <source>
        <strain evidence="4 5">YTM-1</strain>
    </source>
</reference>
<dbReference type="Pfam" id="PF04333">
    <property type="entry name" value="MlaA"/>
    <property type="match status" value="1"/>
</dbReference>
<dbReference type="Proteomes" id="UP000285310">
    <property type="component" value="Unassembled WGS sequence"/>
</dbReference>
<dbReference type="InParanoid" id="A0A423PJX3"/>
<dbReference type="PANTHER" id="PTHR30035:SF3">
    <property type="entry name" value="INTERMEMBRANE PHOSPHOLIPID TRANSPORT SYSTEM LIPOPROTEIN MLAA"/>
    <property type="match status" value="1"/>
</dbReference>
<evidence type="ECO:0000313" key="5">
    <source>
        <dbReference type="Proteomes" id="UP000285310"/>
    </source>
</evidence>
<keyword evidence="4" id="KW-0449">Lipoprotein</keyword>